<gene>
    <name evidence="1" type="ORF">ACFQ5G_42290</name>
</gene>
<organism evidence="1 2">
    <name type="scientific">Actinoplanes sichuanensis</name>
    <dbReference type="NCBI Taxonomy" id="512349"/>
    <lineage>
        <taxon>Bacteria</taxon>
        <taxon>Bacillati</taxon>
        <taxon>Actinomycetota</taxon>
        <taxon>Actinomycetes</taxon>
        <taxon>Micromonosporales</taxon>
        <taxon>Micromonosporaceae</taxon>
        <taxon>Actinoplanes</taxon>
    </lineage>
</organism>
<proteinExistence type="predicted"/>
<dbReference type="Proteomes" id="UP001597183">
    <property type="component" value="Unassembled WGS sequence"/>
</dbReference>
<keyword evidence="2" id="KW-1185">Reference proteome</keyword>
<reference evidence="2" key="1">
    <citation type="journal article" date="2019" name="Int. J. Syst. Evol. Microbiol.">
        <title>The Global Catalogue of Microorganisms (GCM) 10K type strain sequencing project: providing services to taxonomists for standard genome sequencing and annotation.</title>
        <authorList>
            <consortium name="The Broad Institute Genomics Platform"/>
            <consortium name="The Broad Institute Genome Sequencing Center for Infectious Disease"/>
            <person name="Wu L."/>
            <person name="Ma J."/>
        </authorList>
    </citation>
    <scope>NUCLEOTIDE SEQUENCE [LARGE SCALE GENOMIC DNA]</scope>
    <source>
        <strain evidence="2">CCM 7526</strain>
    </source>
</reference>
<comment type="caution">
    <text evidence="1">The sequence shown here is derived from an EMBL/GenBank/DDBJ whole genome shotgun (WGS) entry which is preliminary data.</text>
</comment>
<evidence type="ECO:0000313" key="2">
    <source>
        <dbReference type="Proteomes" id="UP001597183"/>
    </source>
</evidence>
<dbReference type="InterPro" id="IPR013783">
    <property type="entry name" value="Ig-like_fold"/>
</dbReference>
<dbReference type="EMBL" id="JBHTMK010000053">
    <property type="protein sequence ID" value="MFD1371994.1"/>
    <property type="molecule type" value="Genomic_DNA"/>
</dbReference>
<accession>A0ABW4AM61</accession>
<name>A0ABW4AM61_9ACTN</name>
<protein>
    <submittedName>
        <fullName evidence="1">Uncharacterized protein</fullName>
    </submittedName>
</protein>
<evidence type="ECO:0000313" key="1">
    <source>
        <dbReference type="EMBL" id="MFD1371994.1"/>
    </source>
</evidence>
<sequence length="59" mass="6994">MVPRAELLVNGKVVATATKFPYRLTVDTRRQKKTMKVQIRVYDKAGNNRTTPIRTWYRR</sequence>
<dbReference type="Gene3D" id="2.60.40.10">
    <property type="entry name" value="Immunoglobulins"/>
    <property type="match status" value="1"/>
</dbReference>
<dbReference type="RefSeq" id="WP_317787093.1">
    <property type="nucleotide sequence ID" value="NZ_AP028461.1"/>
</dbReference>